<dbReference type="Gene3D" id="3.30.70.330">
    <property type="match status" value="1"/>
</dbReference>
<feature type="compositionally biased region" description="Basic residues" evidence="1">
    <location>
        <begin position="20"/>
        <end position="35"/>
    </location>
</feature>
<feature type="compositionally biased region" description="Polar residues" evidence="1">
    <location>
        <begin position="1"/>
        <end position="13"/>
    </location>
</feature>
<evidence type="ECO:0000313" key="4">
    <source>
        <dbReference type="Proteomes" id="UP000277204"/>
    </source>
</evidence>
<sequence>MRRTDSPITSNGYRNSVSPRSRRYSRSRSRSKSRSGSRDFYRRSPGYGYRSSGRKRFLGPRENPTPSRCLGVFGLSLHTQERNLYDIFSQYGNIEDVQLVFDNYTGLLALLYVIFRSLSWIRFCIFHSRR</sequence>
<protein>
    <submittedName>
        <fullName evidence="3">Uncharacterized protein</fullName>
    </submittedName>
</protein>
<dbReference type="InterPro" id="IPR035979">
    <property type="entry name" value="RBD_domain_sf"/>
</dbReference>
<evidence type="ECO:0000313" key="3">
    <source>
        <dbReference type="EMBL" id="VDP23432.1"/>
    </source>
</evidence>
<proteinExistence type="predicted"/>
<dbReference type="SUPFAM" id="SSF54928">
    <property type="entry name" value="RNA-binding domain, RBD"/>
    <property type="match status" value="1"/>
</dbReference>
<keyword evidence="2" id="KW-1133">Transmembrane helix</keyword>
<evidence type="ECO:0000256" key="1">
    <source>
        <dbReference type="SAM" id="MobiDB-lite"/>
    </source>
</evidence>
<name>A0A183MMJ2_9TREM</name>
<dbReference type="STRING" id="48269.A0A183MMJ2"/>
<keyword evidence="4" id="KW-1185">Reference proteome</keyword>
<dbReference type="InterPro" id="IPR012677">
    <property type="entry name" value="Nucleotide-bd_a/b_plait_sf"/>
</dbReference>
<feature type="region of interest" description="Disordered" evidence="1">
    <location>
        <begin position="1"/>
        <end position="65"/>
    </location>
</feature>
<dbReference type="AlphaFoldDB" id="A0A183MMJ2"/>
<dbReference type="Proteomes" id="UP000277204">
    <property type="component" value="Unassembled WGS sequence"/>
</dbReference>
<dbReference type="Pfam" id="PF00076">
    <property type="entry name" value="RRM_1"/>
    <property type="match status" value="1"/>
</dbReference>
<reference evidence="3 4" key="1">
    <citation type="submission" date="2018-11" db="EMBL/GenBank/DDBJ databases">
        <authorList>
            <consortium name="Pathogen Informatics"/>
        </authorList>
    </citation>
    <scope>NUCLEOTIDE SEQUENCE [LARGE SCALE GENOMIC DNA]</scope>
    <source>
        <strain evidence="3 4">Zambia</strain>
    </source>
</reference>
<gene>
    <name evidence="3" type="ORF">SMRZ_LOCUS17267</name>
</gene>
<evidence type="ECO:0000256" key="2">
    <source>
        <dbReference type="SAM" id="Phobius"/>
    </source>
</evidence>
<accession>A0A183MMJ2</accession>
<keyword evidence="2" id="KW-0812">Transmembrane</keyword>
<organism evidence="3 4">
    <name type="scientific">Schistosoma margrebowiei</name>
    <dbReference type="NCBI Taxonomy" id="48269"/>
    <lineage>
        <taxon>Eukaryota</taxon>
        <taxon>Metazoa</taxon>
        <taxon>Spiralia</taxon>
        <taxon>Lophotrochozoa</taxon>
        <taxon>Platyhelminthes</taxon>
        <taxon>Trematoda</taxon>
        <taxon>Digenea</taxon>
        <taxon>Strigeidida</taxon>
        <taxon>Schistosomatoidea</taxon>
        <taxon>Schistosomatidae</taxon>
        <taxon>Schistosoma</taxon>
    </lineage>
</organism>
<dbReference type="GO" id="GO:0003723">
    <property type="term" value="F:RNA binding"/>
    <property type="evidence" value="ECO:0007669"/>
    <property type="project" value="InterPro"/>
</dbReference>
<feature type="transmembrane region" description="Helical" evidence="2">
    <location>
        <begin position="104"/>
        <end position="125"/>
    </location>
</feature>
<dbReference type="InterPro" id="IPR000504">
    <property type="entry name" value="RRM_dom"/>
</dbReference>
<dbReference type="EMBL" id="UZAI01017332">
    <property type="protein sequence ID" value="VDP23432.1"/>
    <property type="molecule type" value="Genomic_DNA"/>
</dbReference>
<keyword evidence="2" id="KW-0472">Membrane</keyword>